<dbReference type="InterPro" id="IPR022121">
    <property type="entry name" value="Peptidase_M73_camelysin"/>
</dbReference>
<proteinExistence type="predicted"/>
<feature type="compositionally biased region" description="Polar residues" evidence="1">
    <location>
        <begin position="205"/>
        <end position="215"/>
    </location>
</feature>
<dbReference type="EMBL" id="JAPDSH010000005">
    <property type="protein sequence ID" value="MDF0480223.1"/>
    <property type="molecule type" value="Genomic_DNA"/>
</dbReference>
<evidence type="ECO:0000313" key="2">
    <source>
        <dbReference type="EMBL" id="MDF0480223.1"/>
    </source>
</evidence>
<dbReference type="RefSeq" id="WP_275471801.1">
    <property type="nucleotide sequence ID" value="NZ_JAPDSH010000005.1"/>
</dbReference>
<evidence type="ECO:0000256" key="1">
    <source>
        <dbReference type="SAM" id="MobiDB-lite"/>
    </source>
</evidence>
<name>A0ABT5X2M9_9ENTE</name>
<evidence type="ECO:0000313" key="3">
    <source>
        <dbReference type="Proteomes" id="UP001147148"/>
    </source>
</evidence>
<reference evidence="2" key="1">
    <citation type="submission" date="2022-10" db="EMBL/GenBank/DDBJ databases">
        <title>Vagococcus sp. isolated from poultry meat.</title>
        <authorList>
            <person name="Johansson P."/>
            <person name="Bjorkroth J."/>
        </authorList>
    </citation>
    <scope>NUCLEOTIDE SEQUENCE</scope>
    <source>
        <strain evidence="2">PNs007</strain>
    </source>
</reference>
<organism evidence="2 3">
    <name type="scientific">Vagococcus proximus</name>
    <dbReference type="NCBI Taxonomy" id="2991417"/>
    <lineage>
        <taxon>Bacteria</taxon>
        <taxon>Bacillati</taxon>
        <taxon>Bacillota</taxon>
        <taxon>Bacilli</taxon>
        <taxon>Lactobacillales</taxon>
        <taxon>Enterococcaceae</taxon>
        <taxon>Vagococcus</taxon>
    </lineage>
</organism>
<dbReference type="Proteomes" id="UP001147148">
    <property type="component" value="Unassembled WGS sequence"/>
</dbReference>
<comment type="caution">
    <text evidence="2">The sequence shown here is derived from an EMBL/GenBank/DDBJ whole genome shotgun (WGS) entry which is preliminary data.</text>
</comment>
<dbReference type="Pfam" id="PF12389">
    <property type="entry name" value="Peptidase_M73"/>
    <property type="match status" value="1"/>
</dbReference>
<keyword evidence="3" id="KW-1185">Reference proteome</keyword>
<gene>
    <name evidence="2" type="ORF">OL233_07940</name>
</gene>
<protein>
    <submittedName>
        <fullName evidence="2">TasA family protein</fullName>
    </submittedName>
</protein>
<accession>A0ABT5X2M9</accession>
<feature type="region of interest" description="Disordered" evidence="1">
    <location>
        <begin position="204"/>
        <end position="225"/>
    </location>
</feature>
<sequence>MINKKRMISLTALALILLAIGGTYAWWTTSVSTDQKISNGKMRIEADFPELQNEENYEPGLTSEITGKITNTGTIEAIARVENSSLIKFAYADDNLTPTTNSEFVQDKEGAIGLAFGPGNDQGVYWFKDSSGNAYVLFEVGGYIDTTFTAQFNGEVMGNKYQEADIKVGAKLKATQVLDDAMKAEFGVTSSDLTDYRAARRARSLGQTSVETKGQQRLKELTARK</sequence>